<proteinExistence type="predicted"/>
<evidence type="ECO:0000313" key="1">
    <source>
        <dbReference type="EMBL" id="KAG8171044.1"/>
    </source>
</evidence>
<evidence type="ECO:0000313" key="2">
    <source>
        <dbReference type="EMBL" id="KAG8175198.1"/>
    </source>
</evidence>
<keyword evidence="3" id="KW-1185">Reference proteome</keyword>
<accession>A0AAV6TUA6</accession>
<name>A0AAV6TUA6_9ARAC</name>
<dbReference type="EMBL" id="JAFNEN010004537">
    <property type="protein sequence ID" value="KAG8171044.1"/>
    <property type="molecule type" value="Genomic_DNA"/>
</dbReference>
<evidence type="ECO:0000313" key="3">
    <source>
        <dbReference type="Proteomes" id="UP000827092"/>
    </source>
</evidence>
<dbReference type="EMBL" id="JAFNEN010001048">
    <property type="protein sequence ID" value="KAG8175198.1"/>
    <property type="molecule type" value="Genomic_DNA"/>
</dbReference>
<organism evidence="2 3">
    <name type="scientific">Oedothorax gibbosus</name>
    <dbReference type="NCBI Taxonomy" id="931172"/>
    <lineage>
        <taxon>Eukaryota</taxon>
        <taxon>Metazoa</taxon>
        <taxon>Ecdysozoa</taxon>
        <taxon>Arthropoda</taxon>
        <taxon>Chelicerata</taxon>
        <taxon>Arachnida</taxon>
        <taxon>Araneae</taxon>
        <taxon>Araneomorphae</taxon>
        <taxon>Entelegynae</taxon>
        <taxon>Araneoidea</taxon>
        <taxon>Linyphiidae</taxon>
        <taxon>Erigoninae</taxon>
        <taxon>Oedothorax</taxon>
    </lineage>
</organism>
<protein>
    <submittedName>
        <fullName evidence="2">Uncharacterized protein</fullName>
    </submittedName>
</protein>
<sequence length="306" mass="35556">MNSLQDLLHFILRHDNVVVFGNLGRNPQVVYKMLHADPHLQVVVQSQFYFSGSSPDNRIRMVTHGDIPPDPIDLFVVLEPEPYKLLQKPHQAVRWVVFTSHLTFKSRPETVWTHVCYFHSFNLTEMCRNTQRLLQLQDTSFQTANVNDVRVNAVNTVVVPRQKDTALSEPNTFVIVDLTQYTHPFTMSLAFWDSFDYMLKHVDFIQGWRICFPLKFGRAAFEQFIQTCLDTLFCKRFEHGNVTSLNHILTLLPYYKSGCIDQTFNVPKRRFLGAEIIAPINPDDICKAATMHNLEHWAGNVYRIKN</sequence>
<comment type="caution">
    <text evidence="2">The sequence shown here is derived from an EMBL/GenBank/DDBJ whole genome shotgun (WGS) entry which is preliminary data.</text>
</comment>
<dbReference type="AlphaFoldDB" id="A0AAV6TUA6"/>
<gene>
    <name evidence="2" type="ORF">JTE90_022621</name>
    <name evidence="1" type="ORF">JTE90_026412</name>
</gene>
<reference evidence="2 3" key="1">
    <citation type="journal article" date="2022" name="Nat. Ecol. Evol.">
        <title>A masculinizing supergene underlies an exaggerated male reproductive morph in a spider.</title>
        <authorList>
            <person name="Hendrickx F."/>
            <person name="De Corte Z."/>
            <person name="Sonet G."/>
            <person name="Van Belleghem S.M."/>
            <person name="Kostlbacher S."/>
            <person name="Vangestel C."/>
        </authorList>
    </citation>
    <scope>NUCLEOTIDE SEQUENCE [LARGE SCALE GENOMIC DNA]</scope>
    <source>
        <strain evidence="2">W744_W776</strain>
    </source>
</reference>
<dbReference type="Proteomes" id="UP000827092">
    <property type="component" value="Unassembled WGS sequence"/>
</dbReference>